<evidence type="ECO:0000256" key="1">
    <source>
        <dbReference type="SAM" id="MobiDB-lite"/>
    </source>
</evidence>
<keyword evidence="3" id="KW-1185">Reference proteome</keyword>
<feature type="compositionally biased region" description="Low complexity" evidence="1">
    <location>
        <begin position="237"/>
        <end position="252"/>
    </location>
</feature>
<evidence type="ECO:0000313" key="2">
    <source>
        <dbReference type="EMBL" id="TFK31244.1"/>
    </source>
</evidence>
<evidence type="ECO:0000313" key="3">
    <source>
        <dbReference type="Proteomes" id="UP000308652"/>
    </source>
</evidence>
<feature type="region of interest" description="Disordered" evidence="1">
    <location>
        <begin position="223"/>
        <end position="291"/>
    </location>
</feature>
<reference evidence="2 3" key="1">
    <citation type="journal article" date="2019" name="Nat. Ecol. Evol.">
        <title>Megaphylogeny resolves global patterns of mushroom evolution.</title>
        <authorList>
            <person name="Varga T."/>
            <person name="Krizsan K."/>
            <person name="Foldi C."/>
            <person name="Dima B."/>
            <person name="Sanchez-Garcia M."/>
            <person name="Sanchez-Ramirez S."/>
            <person name="Szollosi G.J."/>
            <person name="Szarkandi J.G."/>
            <person name="Papp V."/>
            <person name="Albert L."/>
            <person name="Andreopoulos W."/>
            <person name="Angelini C."/>
            <person name="Antonin V."/>
            <person name="Barry K.W."/>
            <person name="Bougher N.L."/>
            <person name="Buchanan P."/>
            <person name="Buyck B."/>
            <person name="Bense V."/>
            <person name="Catcheside P."/>
            <person name="Chovatia M."/>
            <person name="Cooper J."/>
            <person name="Damon W."/>
            <person name="Desjardin D."/>
            <person name="Finy P."/>
            <person name="Geml J."/>
            <person name="Haridas S."/>
            <person name="Hughes K."/>
            <person name="Justo A."/>
            <person name="Karasinski D."/>
            <person name="Kautmanova I."/>
            <person name="Kiss B."/>
            <person name="Kocsube S."/>
            <person name="Kotiranta H."/>
            <person name="LaButti K.M."/>
            <person name="Lechner B.E."/>
            <person name="Liimatainen K."/>
            <person name="Lipzen A."/>
            <person name="Lukacs Z."/>
            <person name="Mihaltcheva S."/>
            <person name="Morgado L.N."/>
            <person name="Niskanen T."/>
            <person name="Noordeloos M.E."/>
            <person name="Ohm R.A."/>
            <person name="Ortiz-Santana B."/>
            <person name="Ovrebo C."/>
            <person name="Racz N."/>
            <person name="Riley R."/>
            <person name="Savchenko A."/>
            <person name="Shiryaev A."/>
            <person name="Soop K."/>
            <person name="Spirin V."/>
            <person name="Szebenyi C."/>
            <person name="Tomsovsky M."/>
            <person name="Tulloss R.E."/>
            <person name="Uehling J."/>
            <person name="Grigoriev I.V."/>
            <person name="Vagvolgyi C."/>
            <person name="Papp T."/>
            <person name="Martin F.M."/>
            <person name="Miettinen O."/>
            <person name="Hibbett D.S."/>
            <person name="Nagy L.G."/>
        </authorList>
    </citation>
    <scope>NUCLEOTIDE SEQUENCE [LARGE SCALE GENOMIC DNA]</scope>
    <source>
        <strain evidence="2 3">CBS 166.37</strain>
    </source>
</reference>
<dbReference type="OrthoDB" id="2563900at2759"/>
<dbReference type="Proteomes" id="UP000308652">
    <property type="component" value="Unassembled WGS sequence"/>
</dbReference>
<feature type="compositionally biased region" description="Polar residues" evidence="1">
    <location>
        <begin position="137"/>
        <end position="150"/>
    </location>
</feature>
<dbReference type="STRING" id="68775.A0A5C3LDV8"/>
<protein>
    <submittedName>
        <fullName evidence="2">Uncharacterized protein</fullName>
    </submittedName>
</protein>
<dbReference type="EMBL" id="ML213809">
    <property type="protein sequence ID" value="TFK31244.1"/>
    <property type="molecule type" value="Genomic_DNA"/>
</dbReference>
<proteinExistence type="predicted"/>
<feature type="region of interest" description="Disordered" evidence="1">
    <location>
        <begin position="1"/>
        <end position="57"/>
    </location>
</feature>
<gene>
    <name evidence="2" type="ORF">BDQ12DRAFT_754588</name>
</gene>
<organism evidence="2 3">
    <name type="scientific">Crucibulum laeve</name>
    <dbReference type="NCBI Taxonomy" id="68775"/>
    <lineage>
        <taxon>Eukaryota</taxon>
        <taxon>Fungi</taxon>
        <taxon>Dikarya</taxon>
        <taxon>Basidiomycota</taxon>
        <taxon>Agaricomycotina</taxon>
        <taxon>Agaricomycetes</taxon>
        <taxon>Agaricomycetidae</taxon>
        <taxon>Agaricales</taxon>
        <taxon>Agaricineae</taxon>
        <taxon>Nidulariaceae</taxon>
        <taxon>Crucibulum</taxon>
    </lineage>
</organism>
<feature type="compositionally biased region" description="Low complexity" evidence="1">
    <location>
        <begin position="10"/>
        <end position="25"/>
    </location>
</feature>
<feature type="region of interest" description="Disordered" evidence="1">
    <location>
        <begin position="137"/>
        <end position="193"/>
    </location>
</feature>
<dbReference type="AlphaFoldDB" id="A0A5C3LDV8"/>
<name>A0A5C3LDV8_9AGAR</name>
<accession>A0A5C3LDV8</accession>
<sequence>MPLGSRSPNSIPSSPTSVHSSSCASFKRDIELISPPSPPHLPANPSRAKASEQLEHSVPSVIDSAAAILTSMDDTDGTGLGEVAVVECGSGTHVVLSTVRSKSTITTSTNDDTATASAGTTPAIITPTSAYFSATSSNYGDDLKSPTTTTLEHRPQPLPASTSPSSSPSPPTSLPLSPFVPNNIPHGEPPSPTHVAAKRLSFMSYSDLLSSTPASTLTLSSLTTSASTSEPPPHIPSVSSNFSPSSTAFGSSINSPNSPSRHGGLSPRQAGSATTSLRGFPIGPATGGLSHARKRDSIAMLDDVGGEREGLGMGLEERLEVLIGAGNC</sequence>